<dbReference type="EMBL" id="CM047586">
    <property type="protein sequence ID" value="KAI9909420.1"/>
    <property type="molecule type" value="Genomic_DNA"/>
</dbReference>
<reference evidence="1 2" key="1">
    <citation type="journal article" date="2022" name="bioRxiv">
        <title>The genome of the oomycete Peronosclerospora sorghi, a cosmopolitan pathogen of maize and sorghum, is inflated with dispersed pseudogenes.</title>
        <authorList>
            <person name="Fletcher K."/>
            <person name="Martin F."/>
            <person name="Isakeit T."/>
            <person name="Cavanaugh K."/>
            <person name="Magill C."/>
            <person name="Michelmore R."/>
        </authorList>
    </citation>
    <scope>NUCLEOTIDE SEQUENCE [LARGE SCALE GENOMIC DNA]</scope>
    <source>
        <strain evidence="1">P6</strain>
    </source>
</reference>
<sequence>MLRSNSAGEDHVRNEWHLFGIINEMDETVVTRLLSSSIPQELAGEELCTENITPWLMMLPCRTITGIGSLIDPLDAPSGEYISLSLFASRLSDGGLMLQQDLTTVQRPDMHNRARWRLGSLLYGKIPSMILVLVPLQTRVLFIWRIRGVLSLPIFAKKPCCFRACCLKT</sequence>
<name>A0ACC0VSV0_9STRA</name>
<keyword evidence="2" id="KW-1185">Reference proteome</keyword>
<evidence type="ECO:0000313" key="1">
    <source>
        <dbReference type="EMBL" id="KAI9909420.1"/>
    </source>
</evidence>
<protein>
    <submittedName>
        <fullName evidence="1">Uncharacterized protein</fullName>
    </submittedName>
</protein>
<evidence type="ECO:0000313" key="2">
    <source>
        <dbReference type="Proteomes" id="UP001163321"/>
    </source>
</evidence>
<gene>
    <name evidence="1" type="ORF">PsorP6_014503</name>
</gene>
<accession>A0ACC0VSV0</accession>
<proteinExistence type="predicted"/>
<organism evidence="1 2">
    <name type="scientific">Peronosclerospora sorghi</name>
    <dbReference type="NCBI Taxonomy" id="230839"/>
    <lineage>
        <taxon>Eukaryota</taxon>
        <taxon>Sar</taxon>
        <taxon>Stramenopiles</taxon>
        <taxon>Oomycota</taxon>
        <taxon>Peronosporomycetes</taxon>
        <taxon>Peronosporales</taxon>
        <taxon>Peronosporaceae</taxon>
        <taxon>Peronosclerospora</taxon>
    </lineage>
</organism>
<dbReference type="Proteomes" id="UP001163321">
    <property type="component" value="Chromosome 7"/>
</dbReference>
<comment type="caution">
    <text evidence="1">The sequence shown here is derived from an EMBL/GenBank/DDBJ whole genome shotgun (WGS) entry which is preliminary data.</text>
</comment>